<keyword evidence="2" id="KW-0812">Transmembrane</keyword>
<dbReference type="eggNOG" id="COG0697">
    <property type="taxonomic scope" value="Bacteria"/>
</dbReference>
<evidence type="ECO:0000313" key="4">
    <source>
        <dbReference type="EMBL" id="AIY85144.1"/>
    </source>
</evidence>
<dbReference type="RefSeq" id="WP_039311162.1">
    <property type="nucleotide sequence ID" value="NZ_CP006905.1"/>
</dbReference>
<feature type="transmembrane region" description="Helical" evidence="2">
    <location>
        <begin position="69"/>
        <end position="90"/>
    </location>
</feature>
<evidence type="ECO:0000259" key="3">
    <source>
        <dbReference type="Pfam" id="PF00892"/>
    </source>
</evidence>
<name>A0A0A7FZT4_9CLOT</name>
<feature type="transmembrane region" description="Helical" evidence="2">
    <location>
        <begin position="217"/>
        <end position="238"/>
    </location>
</feature>
<dbReference type="GO" id="GO:0016020">
    <property type="term" value="C:membrane"/>
    <property type="evidence" value="ECO:0007669"/>
    <property type="project" value="InterPro"/>
</dbReference>
<feature type="transmembrane region" description="Helical" evidence="2">
    <location>
        <begin position="185"/>
        <end position="205"/>
    </location>
</feature>
<dbReference type="InterPro" id="IPR000620">
    <property type="entry name" value="EamA_dom"/>
</dbReference>
<feature type="domain" description="EamA" evidence="3">
    <location>
        <begin position="6"/>
        <end position="141"/>
    </location>
</feature>
<keyword evidence="5" id="KW-1185">Reference proteome</keyword>
<dbReference type="InterPro" id="IPR037185">
    <property type="entry name" value="EmrE-like"/>
</dbReference>
<protein>
    <submittedName>
        <fullName evidence="4">EamA-like transporter family protein</fullName>
    </submittedName>
</protein>
<sequence>MNNKKKGISLVLIATLFWGMMGVTSRTLANAGINSMSISFFRCLIAAIGFSIFLFIFNKNAFKIDLKGIIVSALYGIVTFGLSFTTFNIAVERVPIAVATVLMFTNPIWVTIFNAIFFKEKITAKKAVVIALAITGCILISNIFGVGFENLDIIGLLIGLSTGVLFALQLVIPRFFDGKYSKDSMLIYGFIASAIVLAFFTDFSGVNKAITTDTQPIFVVLNILSIGVLSTFIANIAYVKSTDYIDSGIASVLVALEPVLGSLFAYLVYGETLTALQLLGGLIIVFAAIWLARSSN</sequence>
<gene>
    <name evidence="4" type="ORF">U729_320</name>
</gene>
<dbReference type="Gene3D" id="1.10.3730.20">
    <property type="match status" value="1"/>
</dbReference>
<dbReference type="EMBL" id="CP006905">
    <property type="protein sequence ID" value="AIY85144.1"/>
    <property type="molecule type" value="Genomic_DNA"/>
</dbReference>
<feature type="transmembrane region" description="Helical" evidence="2">
    <location>
        <begin position="128"/>
        <end position="147"/>
    </location>
</feature>
<dbReference type="Proteomes" id="UP000030635">
    <property type="component" value="Chromosome"/>
</dbReference>
<dbReference type="KEGG" id="cbv:U729_320"/>
<organism evidence="4 5">
    <name type="scientific">Clostridium baratii str. Sullivan</name>
    <dbReference type="NCBI Taxonomy" id="1415775"/>
    <lineage>
        <taxon>Bacteria</taxon>
        <taxon>Bacillati</taxon>
        <taxon>Bacillota</taxon>
        <taxon>Clostridia</taxon>
        <taxon>Eubacteriales</taxon>
        <taxon>Clostridiaceae</taxon>
        <taxon>Clostridium</taxon>
    </lineage>
</organism>
<dbReference type="PANTHER" id="PTHR22911">
    <property type="entry name" value="ACYL-MALONYL CONDENSING ENZYME-RELATED"/>
    <property type="match status" value="1"/>
</dbReference>
<dbReference type="SUPFAM" id="SSF103481">
    <property type="entry name" value="Multidrug resistance efflux transporter EmrE"/>
    <property type="match status" value="2"/>
</dbReference>
<feature type="domain" description="EamA" evidence="3">
    <location>
        <begin position="154"/>
        <end position="291"/>
    </location>
</feature>
<feature type="transmembrane region" description="Helical" evidence="2">
    <location>
        <begin position="153"/>
        <end position="173"/>
    </location>
</feature>
<dbReference type="AlphaFoldDB" id="A0A0A7FZT4"/>
<proteinExistence type="inferred from homology"/>
<dbReference type="OrthoDB" id="6707571at2"/>
<keyword evidence="2" id="KW-0472">Membrane</keyword>
<feature type="transmembrane region" description="Helical" evidence="2">
    <location>
        <begin position="275"/>
        <end position="292"/>
    </location>
</feature>
<reference evidence="4 5" key="1">
    <citation type="journal article" date="2015" name="Infect. Genet. Evol.">
        <title>Genomic sequences of six botulinum neurotoxin-producing strains representing three clostridial species illustrate the mobility and diversity of botulinum neurotoxin genes.</title>
        <authorList>
            <person name="Smith T.J."/>
            <person name="Hill K.K."/>
            <person name="Xie G."/>
            <person name="Foley B.T."/>
            <person name="Williamson C.H."/>
            <person name="Foster J.T."/>
            <person name="Johnson S.L."/>
            <person name="Chertkov O."/>
            <person name="Teshima H."/>
            <person name="Gibbons H.S."/>
            <person name="Johnsky L.A."/>
            <person name="Karavis M.A."/>
            <person name="Smith L.A."/>
        </authorList>
    </citation>
    <scope>NUCLEOTIDE SEQUENCE [LARGE SCALE GENOMIC DNA]</scope>
    <source>
        <strain evidence="4">Sullivan</strain>
    </source>
</reference>
<evidence type="ECO:0000256" key="1">
    <source>
        <dbReference type="ARBA" id="ARBA00007362"/>
    </source>
</evidence>
<comment type="similarity">
    <text evidence="1">Belongs to the EamA transporter family.</text>
</comment>
<dbReference type="HOGENOM" id="CLU_033863_9_1_9"/>
<evidence type="ECO:0000313" key="5">
    <source>
        <dbReference type="Proteomes" id="UP000030635"/>
    </source>
</evidence>
<keyword evidence="2" id="KW-1133">Transmembrane helix</keyword>
<dbReference type="PANTHER" id="PTHR22911:SF133">
    <property type="entry name" value="MEMBRANE PROTEIN"/>
    <property type="match status" value="1"/>
</dbReference>
<dbReference type="Pfam" id="PF00892">
    <property type="entry name" value="EamA"/>
    <property type="match status" value="2"/>
</dbReference>
<feature type="transmembrane region" description="Helical" evidence="2">
    <location>
        <begin position="250"/>
        <end position="269"/>
    </location>
</feature>
<dbReference type="STRING" id="1561.NPD11_2683"/>
<feature type="transmembrane region" description="Helical" evidence="2">
    <location>
        <begin position="96"/>
        <end position="116"/>
    </location>
</feature>
<feature type="transmembrane region" description="Helical" evidence="2">
    <location>
        <begin position="39"/>
        <end position="57"/>
    </location>
</feature>
<accession>A0A0A7FZT4</accession>
<evidence type="ECO:0000256" key="2">
    <source>
        <dbReference type="SAM" id="Phobius"/>
    </source>
</evidence>